<accession>E9H8W4</accession>
<evidence type="ECO:0000313" key="2">
    <source>
        <dbReference type="Proteomes" id="UP000000305"/>
    </source>
</evidence>
<dbReference type="STRING" id="6669.E9H8W4"/>
<evidence type="ECO:0000313" key="1">
    <source>
        <dbReference type="EMBL" id="EFX71791.1"/>
    </source>
</evidence>
<proteinExistence type="predicted"/>
<protein>
    <recommendedName>
        <fullName evidence="3">Dynein heavy chain tail domain-containing protein</fullName>
    </recommendedName>
</protein>
<dbReference type="eggNOG" id="KOG3595">
    <property type="taxonomic scope" value="Eukaryota"/>
</dbReference>
<sequence length="149" mass="17182">MNAVELGCQPQIRTIIHEICVTNQTMYLHPPLPEARTKIYELMFEWQAIVTSLTRIQSTRYQVALDRPTPQTYRNLLTKMPDDPEVLAAARTAIEGRMKEVKVYVDEWFNSQLLWDLQPEKLYGTLQEDPSLCFPYTATAVAGVECWTS</sequence>
<dbReference type="Proteomes" id="UP000000305">
    <property type="component" value="Unassembled WGS sequence"/>
</dbReference>
<dbReference type="EMBL" id="GL732606">
    <property type="protein sequence ID" value="EFX71791.1"/>
    <property type="molecule type" value="Genomic_DNA"/>
</dbReference>
<organism evidence="1 2">
    <name type="scientific">Daphnia pulex</name>
    <name type="common">Water flea</name>
    <dbReference type="NCBI Taxonomy" id="6669"/>
    <lineage>
        <taxon>Eukaryota</taxon>
        <taxon>Metazoa</taxon>
        <taxon>Ecdysozoa</taxon>
        <taxon>Arthropoda</taxon>
        <taxon>Crustacea</taxon>
        <taxon>Branchiopoda</taxon>
        <taxon>Diplostraca</taxon>
        <taxon>Cladocera</taxon>
        <taxon>Anomopoda</taxon>
        <taxon>Daphniidae</taxon>
        <taxon>Daphnia</taxon>
    </lineage>
</organism>
<dbReference type="InParanoid" id="E9H8W4"/>
<dbReference type="KEGG" id="dpx:DAPPUDRAFT_255274"/>
<name>E9H8W4_DAPPU</name>
<gene>
    <name evidence="1" type="ORF">DAPPUDRAFT_255274</name>
</gene>
<keyword evidence="2" id="KW-1185">Reference proteome</keyword>
<dbReference type="HOGENOM" id="CLU_1751546_0_0_1"/>
<reference evidence="1 2" key="1">
    <citation type="journal article" date="2011" name="Science">
        <title>The ecoresponsive genome of Daphnia pulex.</title>
        <authorList>
            <person name="Colbourne J.K."/>
            <person name="Pfrender M.E."/>
            <person name="Gilbert D."/>
            <person name="Thomas W.K."/>
            <person name="Tucker A."/>
            <person name="Oakley T.H."/>
            <person name="Tokishita S."/>
            <person name="Aerts A."/>
            <person name="Arnold G.J."/>
            <person name="Basu M.K."/>
            <person name="Bauer D.J."/>
            <person name="Caceres C.E."/>
            <person name="Carmel L."/>
            <person name="Casola C."/>
            <person name="Choi J.H."/>
            <person name="Detter J.C."/>
            <person name="Dong Q."/>
            <person name="Dusheyko S."/>
            <person name="Eads B.D."/>
            <person name="Frohlich T."/>
            <person name="Geiler-Samerotte K.A."/>
            <person name="Gerlach D."/>
            <person name="Hatcher P."/>
            <person name="Jogdeo S."/>
            <person name="Krijgsveld J."/>
            <person name="Kriventseva E.V."/>
            <person name="Kultz D."/>
            <person name="Laforsch C."/>
            <person name="Lindquist E."/>
            <person name="Lopez J."/>
            <person name="Manak J.R."/>
            <person name="Muller J."/>
            <person name="Pangilinan J."/>
            <person name="Patwardhan R.P."/>
            <person name="Pitluck S."/>
            <person name="Pritham E.J."/>
            <person name="Rechtsteiner A."/>
            <person name="Rho M."/>
            <person name="Rogozin I.B."/>
            <person name="Sakarya O."/>
            <person name="Salamov A."/>
            <person name="Schaack S."/>
            <person name="Shapiro H."/>
            <person name="Shiga Y."/>
            <person name="Skalitzky C."/>
            <person name="Smith Z."/>
            <person name="Souvorov A."/>
            <person name="Sung W."/>
            <person name="Tang Z."/>
            <person name="Tsuchiya D."/>
            <person name="Tu H."/>
            <person name="Vos H."/>
            <person name="Wang M."/>
            <person name="Wolf Y.I."/>
            <person name="Yamagata H."/>
            <person name="Yamada T."/>
            <person name="Ye Y."/>
            <person name="Shaw J.R."/>
            <person name="Andrews J."/>
            <person name="Crease T.J."/>
            <person name="Tang H."/>
            <person name="Lucas S.M."/>
            <person name="Robertson H.M."/>
            <person name="Bork P."/>
            <person name="Koonin E.V."/>
            <person name="Zdobnov E.M."/>
            <person name="Grigoriev I.V."/>
            <person name="Lynch M."/>
            <person name="Boore J.L."/>
        </authorList>
    </citation>
    <scope>NUCLEOTIDE SEQUENCE [LARGE SCALE GENOMIC DNA]</scope>
</reference>
<dbReference type="AlphaFoldDB" id="E9H8W4"/>
<dbReference type="OrthoDB" id="14187at2759"/>
<evidence type="ECO:0008006" key="3">
    <source>
        <dbReference type="Google" id="ProtNLM"/>
    </source>
</evidence>